<organism evidence="3">
    <name type="scientific">Melampsora larici-populina (strain 98AG31 / pathotype 3-4-7)</name>
    <name type="common">Poplar leaf rust fungus</name>
    <dbReference type="NCBI Taxonomy" id="747676"/>
    <lineage>
        <taxon>Eukaryota</taxon>
        <taxon>Fungi</taxon>
        <taxon>Dikarya</taxon>
        <taxon>Basidiomycota</taxon>
        <taxon>Pucciniomycotina</taxon>
        <taxon>Pucciniomycetes</taxon>
        <taxon>Pucciniales</taxon>
        <taxon>Melampsoraceae</taxon>
        <taxon>Melampsora</taxon>
    </lineage>
</organism>
<dbReference type="EMBL" id="GL883091">
    <property type="protein sequence ID" value="EGG12238.1"/>
    <property type="molecule type" value="Genomic_DNA"/>
</dbReference>
<dbReference type="Proteomes" id="UP000001072">
    <property type="component" value="Unassembled WGS sequence"/>
</dbReference>
<dbReference type="VEuPathDB" id="FungiDB:MELLADRAFT_89288"/>
<name>F4R5M0_MELLP</name>
<evidence type="ECO:0000256" key="1">
    <source>
        <dbReference type="SAM" id="MobiDB-lite"/>
    </source>
</evidence>
<evidence type="ECO:0008006" key="4">
    <source>
        <dbReference type="Google" id="ProtNLM"/>
    </source>
</evidence>
<evidence type="ECO:0000313" key="3">
    <source>
        <dbReference type="Proteomes" id="UP000001072"/>
    </source>
</evidence>
<accession>F4R5M0</accession>
<evidence type="ECO:0000313" key="2">
    <source>
        <dbReference type="EMBL" id="EGG12238.1"/>
    </source>
</evidence>
<dbReference type="GeneID" id="18935138"/>
<dbReference type="RefSeq" id="XP_007404613.1">
    <property type="nucleotide sequence ID" value="XM_007404551.1"/>
</dbReference>
<feature type="compositionally biased region" description="Basic residues" evidence="1">
    <location>
        <begin position="344"/>
        <end position="354"/>
    </location>
</feature>
<dbReference type="HOGENOM" id="CLU_667440_0_0_1"/>
<proteinExistence type="predicted"/>
<feature type="compositionally biased region" description="Pro residues" evidence="1">
    <location>
        <begin position="166"/>
        <end position="181"/>
    </location>
</feature>
<dbReference type="OrthoDB" id="10396116at2759"/>
<dbReference type="KEGG" id="mlr:MELLADRAFT_89288"/>
<sequence>MRPPPIHPQSCVECLNESRSCTWMVHESLPITSDGRCDQCHRDKLTCVWPTTYENLSDEIQVHPPSTTYVQEPEFESAAARLKRVKAWTCAPSRPKPADLEFWKADLRLWNNGGNAPLPPQVPVKPKASTSAPQPRPPPILTQPRAFYTNPKSKPSPAFMPKVPTAAPPPKPAPTPAPPKVSTPEPLHHQLHHNHLYLLLSHLTSTQTSTLTNPPPDLSAKIWFARAIDEADKLNELGGTPHHVDPRDPTIALTEAMFSLLTTHWNIWKSYNPDECLARKTLTNQLKNLVAQDMLYRLSGAKHICPAHYDFPPVDNPDLTPAPSSHPPDFYDSIASGNRNSRDKGKKRAHDQTE</sequence>
<reference evidence="3" key="1">
    <citation type="journal article" date="2011" name="Proc. Natl. Acad. Sci. U.S.A.">
        <title>Obligate biotrophy features unraveled by the genomic analysis of rust fungi.</title>
        <authorList>
            <person name="Duplessis S."/>
            <person name="Cuomo C.A."/>
            <person name="Lin Y.-C."/>
            <person name="Aerts A."/>
            <person name="Tisserant E."/>
            <person name="Veneault-Fourrey C."/>
            <person name="Joly D.L."/>
            <person name="Hacquard S."/>
            <person name="Amselem J."/>
            <person name="Cantarel B.L."/>
            <person name="Chiu R."/>
            <person name="Coutinho P.M."/>
            <person name="Feau N."/>
            <person name="Field M."/>
            <person name="Frey P."/>
            <person name="Gelhaye E."/>
            <person name="Goldberg J."/>
            <person name="Grabherr M.G."/>
            <person name="Kodira C.D."/>
            <person name="Kohler A."/>
            <person name="Kuees U."/>
            <person name="Lindquist E.A."/>
            <person name="Lucas S.M."/>
            <person name="Mago R."/>
            <person name="Mauceli E."/>
            <person name="Morin E."/>
            <person name="Murat C."/>
            <person name="Pangilinan J.L."/>
            <person name="Park R."/>
            <person name="Pearson M."/>
            <person name="Quesneville H."/>
            <person name="Rouhier N."/>
            <person name="Sakthikumar S."/>
            <person name="Salamov A.A."/>
            <person name="Schmutz J."/>
            <person name="Selles B."/>
            <person name="Shapiro H."/>
            <person name="Tanguay P."/>
            <person name="Tuskan G.A."/>
            <person name="Henrissat B."/>
            <person name="Van de Peer Y."/>
            <person name="Rouze P."/>
            <person name="Ellis J.G."/>
            <person name="Dodds P.N."/>
            <person name="Schein J.E."/>
            <person name="Zhong S."/>
            <person name="Hamelin R.C."/>
            <person name="Grigoriev I.V."/>
            <person name="Szabo L.J."/>
            <person name="Martin F."/>
        </authorList>
    </citation>
    <scope>NUCLEOTIDE SEQUENCE [LARGE SCALE GENOMIC DNA]</scope>
    <source>
        <strain evidence="3">98AG31 / pathotype 3-4-7</strain>
    </source>
</reference>
<dbReference type="InParanoid" id="F4R5M0"/>
<feature type="region of interest" description="Disordered" evidence="1">
    <location>
        <begin position="315"/>
        <end position="354"/>
    </location>
</feature>
<keyword evidence="3" id="KW-1185">Reference proteome</keyword>
<feature type="region of interest" description="Disordered" evidence="1">
    <location>
        <begin position="114"/>
        <end position="185"/>
    </location>
</feature>
<gene>
    <name evidence="2" type="ORF">MELLADRAFT_89288</name>
</gene>
<protein>
    <recommendedName>
        <fullName evidence="4">Zn(2)-C6 fungal-type domain-containing protein</fullName>
    </recommendedName>
</protein>
<dbReference type="AlphaFoldDB" id="F4R5M0"/>